<proteinExistence type="predicted"/>
<reference evidence="2 3" key="1">
    <citation type="submission" date="2019-09" db="EMBL/GenBank/DDBJ databases">
        <title>Phylogeny of genus Pseudoclavibacter and closely related genus.</title>
        <authorList>
            <person name="Li Y."/>
        </authorList>
    </citation>
    <scope>NUCLEOTIDE SEQUENCE [LARGE SCALE GENOMIC DNA]</scope>
    <source>
        <strain evidence="2 3">THG-MD12</strain>
    </source>
</reference>
<keyword evidence="1" id="KW-1133">Transmembrane helix</keyword>
<protein>
    <submittedName>
        <fullName evidence="2">Uncharacterized protein</fullName>
    </submittedName>
</protein>
<sequence length="65" mass="6630">MQILGTVLLAIGFLALAGAHFMTDPTALDANIGAGFLIIVGLVTGAAGLLVSVIAALLGTRRRRR</sequence>
<keyword evidence="1" id="KW-0812">Transmembrane</keyword>
<accession>A0A7J5B1B5</accession>
<comment type="caution">
    <text evidence="2">The sequence shown here is derived from an EMBL/GenBank/DDBJ whole genome shotgun (WGS) entry which is preliminary data.</text>
</comment>
<organism evidence="2 3">
    <name type="scientific">Pseudoclavibacter terrae</name>
    <dbReference type="NCBI Taxonomy" id="1530195"/>
    <lineage>
        <taxon>Bacteria</taxon>
        <taxon>Bacillati</taxon>
        <taxon>Actinomycetota</taxon>
        <taxon>Actinomycetes</taxon>
        <taxon>Micrococcales</taxon>
        <taxon>Microbacteriaceae</taxon>
        <taxon>Pseudoclavibacter</taxon>
    </lineage>
</organism>
<dbReference type="AlphaFoldDB" id="A0A7J5B1B5"/>
<keyword evidence="3" id="KW-1185">Reference proteome</keyword>
<dbReference type="RefSeq" id="WP_151423861.1">
    <property type="nucleotide sequence ID" value="NZ_CANKVH010000006.1"/>
</dbReference>
<evidence type="ECO:0000313" key="2">
    <source>
        <dbReference type="EMBL" id="KAB1637670.1"/>
    </source>
</evidence>
<name>A0A7J5B1B5_9MICO</name>
<gene>
    <name evidence="2" type="ORF">F8O03_10670</name>
</gene>
<keyword evidence="1" id="KW-0472">Membrane</keyword>
<dbReference type="Proteomes" id="UP000490386">
    <property type="component" value="Unassembled WGS sequence"/>
</dbReference>
<dbReference type="EMBL" id="WBJX01000003">
    <property type="protein sequence ID" value="KAB1637670.1"/>
    <property type="molecule type" value="Genomic_DNA"/>
</dbReference>
<dbReference type="OrthoDB" id="5125083at2"/>
<feature type="transmembrane region" description="Helical" evidence="1">
    <location>
        <begin position="35"/>
        <end position="58"/>
    </location>
</feature>
<evidence type="ECO:0000313" key="3">
    <source>
        <dbReference type="Proteomes" id="UP000490386"/>
    </source>
</evidence>
<evidence type="ECO:0000256" key="1">
    <source>
        <dbReference type="SAM" id="Phobius"/>
    </source>
</evidence>